<dbReference type="PROSITE" id="PS50181">
    <property type="entry name" value="FBOX"/>
    <property type="match status" value="1"/>
</dbReference>
<gene>
    <name evidence="3" type="ORF">P280DRAFT_391816</name>
</gene>
<dbReference type="SUPFAM" id="SSF81383">
    <property type="entry name" value="F-box domain"/>
    <property type="match status" value="1"/>
</dbReference>
<dbReference type="InterPro" id="IPR036047">
    <property type="entry name" value="F-box-like_dom_sf"/>
</dbReference>
<dbReference type="AlphaFoldDB" id="A0A6A6S9C1"/>
<feature type="region of interest" description="Disordered" evidence="1">
    <location>
        <begin position="473"/>
        <end position="513"/>
    </location>
</feature>
<feature type="compositionally biased region" description="Acidic residues" evidence="1">
    <location>
        <begin position="495"/>
        <end position="513"/>
    </location>
</feature>
<evidence type="ECO:0000313" key="3">
    <source>
        <dbReference type="EMBL" id="KAF2644466.1"/>
    </source>
</evidence>
<protein>
    <recommendedName>
        <fullName evidence="2">F-box domain-containing protein</fullName>
    </recommendedName>
</protein>
<proteinExistence type="predicted"/>
<feature type="region of interest" description="Disordered" evidence="1">
    <location>
        <begin position="1"/>
        <end position="26"/>
    </location>
</feature>
<evidence type="ECO:0000313" key="4">
    <source>
        <dbReference type="Proteomes" id="UP000799753"/>
    </source>
</evidence>
<evidence type="ECO:0000256" key="1">
    <source>
        <dbReference type="SAM" id="MobiDB-lite"/>
    </source>
</evidence>
<feature type="domain" description="F-box" evidence="2">
    <location>
        <begin position="37"/>
        <end position="93"/>
    </location>
</feature>
<reference evidence="3" key="1">
    <citation type="journal article" date="2020" name="Stud. Mycol.">
        <title>101 Dothideomycetes genomes: a test case for predicting lifestyles and emergence of pathogens.</title>
        <authorList>
            <person name="Haridas S."/>
            <person name="Albert R."/>
            <person name="Binder M."/>
            <person name="Bloem J."/>
            <person name="Labutti K."/>
            <person name="Salamov A."/>
            <person name="Andreopoulos B."/>
            <person name="Baker S."/>
            <person name="Barry K."/>
            <person name="Bills G."/>
            <person name="Bluhm B."/>
            <person name="Cannon C."/>
            <person name="Castanera R."/>
            <person name="Culley D."/>
            <person name="Daum C."/>
            <person name="Ezra D."/>
            <person name="Gonzalez J."/>
            <person name="Henrissat B."/>
            <person name="Kuo A."/>
            <person name="Liang C."/>
            <person name="Lipzen A."/>
            <person name="Lutzoni F."/>
            <person name="Magnuson J."/>
            <person name="Mondo S."/>
            <person name="Nolan M."/>
            <person name="Ohm R."/>
            <person name="Pangilinan J."/>
            <person name="Park H.-J."/>
            <person name="Ramirez L."/>
            <person name="Alfaro M."/>
            <person name="Sun H."/>
            <person name="Tritt A."/>
            <person name="Yoshinaga Y."/>
            <person name="Zwiers L.-H."/>
            <person name="Turgeon B."/>
            <person name="Goodwin S."/>
            <person name="Spatafora J."/>
            <person name="Crous P."/>
            <person name="Grigoriev I."/>
        </authorList>
    </citation>
    <scope>NUCLEOTIDE SEQUENCE</scope>
    <source>
        <strain evidence="3">CBS 473.64</strain>
    </source>
</reference>
<dbReference type="InterPro" id="IPR001810">
    <property type="entry name" value="F-box_dom"/>
</dbReference>
<dbReference type="OrthoDB" id="2520703at2759"/>
<keyword evidence="4" id="KW-1185">Reference proteome</keyword>
<dbReference type="Proteomes" id="UP000799753">
    <property type="component" value="Unassembled WGS sequence"/>
</dbReference>
<evidence type="ECO:0000259" key="2">
    <source>
        <dbReference type="PROSITE" id="PS50181"/>
    </source>
</evidence>
<name>A0A6A6S9C1_9PLEO</name>
<accession>A0A6A6S9C1</accession>
<organism evidence="3 4">
    <name type="scientific">Massarina eburnea CBS 473.64</name>
    <dbReference type="NCBI Taxonomy" id="1395130"/>
    <lineage>
        <taxon>Eukaryota</taxon>
        <taxon>Fungi</taxon>
        <taxon>Dikarya</taxon>
        <taxon>Ascomycota</taxon>
        <taxon>Pezizomycotina</taxon>
        <taxon>Dothideomycetes</taxon>
        <taxon>Pleosporomycetidae</taxon>
        <taxon>Pleosporales</taxon>
        <taxon>Massarineae</taxon>
        <taxon>Massarinaceae</taxon>
        <taxon>Massarina</taxon>
    </lineage>
</organism>
<feature type="compositionally biased region" description="Acidic residues" evidence="1">
    <location>
        <begin position="473"/>
        <end position="484"/>
    </location>
</feature>
<dbReference type="Pfam" id="PF00646">
    <property type="entry name" value="F-box"/>
    <property type="match status" value="1"/>
</dbReference>
<dbReference type="EMBL" id="MU006778">
    <property type="protein sequence ID" value="KAF2644466.1"/>
    <property type="molecule type" value="Genomic_DNA"/>
</dbReference>
<sequence>MLNANDFPPLPSQRARRRTGAQGRAHTSVRARVNGVAASINDLPDELWIEILDYVPALDLKDFQLPTLANLSRVNKRINSLVIERLYAGYNSFFCEPYLFLRTVMAKPWLAENVRSMQISYGPRVHEDRKRYTPSVTDRRTIKDSLKAMDIPGWKAWATDCNDDEVERELLYATILMYTPNITELIIDDGELSYRIPKWLDILRWTVSGGRLGHVHRFLQLKTLRIDIGYLKLRHLAPIFKLPGLNTVSLTGLVDIGRVERGKPDALRRLLPIGTCLVENFSVHKAFVDDRILDVLLQCFRSLKHFEFSHTDELYPEDRDARERTSFSNLNRSLGRHRLTLVGLSLHDIIIDNYYHKSPGLMGDLSQFKKLTHLEISSNTLVHVHDSSPTISAENLPPSITSLVVFLTTDEREHNCLEALIHLASQSRHVLPLLKEVRIEVEDRFAKLKKYDWERLRRLWADVDVALVVKIEDEDEDDGDDDEDFVWHGSVRNDVDEDTESEVESDEESLYSS</sequence>